<feature type="domain" description="CBS" evidence="4">
    <location>
        <begin position="98"/>
        <end position="155"/>
    </location>
</feature>
<dbReference type="SUPFAM" id="SSF54631">
    <property type="entry name" value="CBS-domain pair"/>
    <property type="match status" value="1"/>
</dbReference>
<dbReference type="STRING" id="49186.SAMN05421647_11618"/>
<evidence type="ECO:0000256" key="1">
    <source>
        <dbReference type="ARBA" id="ARBA00023122"/>
    </source>
</evidence>
<evidence type="ECO:0000259" key="4">
    <source>
        <dbReference type="PROSITE" id="PS51371"/>
    </source>
</evidence>
<dbReference type="PANTHER" id="PTHR43080">
    <property type="entry name" value="CBS DOMAIN-CONTAINING PROTEIN CBSX3, MITOCHONDRIAL"/>
    <property type="match status" value="1"/>
</dbReference>
<feature type="region of interest" description="Disordered" evidence="3">
    <location>
        <begin position="23"/>
        <end position="91"/>
    </location>
</feature>
<proteinExistence type="predicted"/>
<feature type="compositionally biased region" description="Basic and acidic residues" evidence="3">
    <location>
        <begin position="40"/>
        <end position="70"/>
    </location>
</feature>
<dbReference type="AlphaFoldDB" id="A0A1N6XT64"/>
<dbReference type="CDD" id="cd02205">
    <property type="entry name" value="CBS_pair_SF"/>
    <property type="match status" value="1"/>
</dbReference>
<organism evidence="5 6">
    <name type="scientific">Marinobacterium stanieri</name>
    <dbReference type="NCBI Taxonomy" id="49186"/>
    <lineage>
        <taxon>Bacteria</taxon>
        <taxon>Pseudomonadati</taxon>
        <taxon>Pseudomonadota</taxon>
        <taxon>Gammaproteobacteria</taxon>
        <taxon>Oceanospirillales</taxon>
        <taxon>Oceanospirillaceae</taxon>
        <taxon>Marinobacterium</taxon>
    </lineage>
</organism>
<protein>
    <submittedName>
        <fullName evidence="5">CBS domain-containing protein</fullName>
    </submittedName>
</protein>
<dbReference type="Proteomes" id="UP000186895">
    <property type="component" value="Unassembled WGS sequence"/>
</dbReference>
<accession>A0A1N6XT64</accession>
<evidence type="ECO:0000313" key="5">
    <source>
        <dbReference type="EMBL" id="SIR05507.1"/>
    </source>
</evidence>
<sequence>MALVIYDQGYRIQTPVDSLFRQRGVESMQQSSQASGLPASEDKAQRQQGTEERIELSRERFQLPPKDRRQSPKGYDQAGREQASVSSKPQELKAAQVMSSPVLTVTTDTSLRKAWELMQAQEVYHLILIDDDERALGLLSRDDILAKGTDSPVSVTQAYHKQMVVASPATPVSSIAASFVRYDIGAIPVIDDHDRLQGIVCRTDLLRMLINNARVESWA</sequence>
<dbReference type="eggNOG" id="COG0517">
    <property type="taxonomic scope" value="Bacteria"/>
</dbReference>
<evidence type="ECO:0000256" key="3">
    <source>
        <dbReference type="SAM" id="MobiDB-lite"/>
    </source>
</evidence>
<evidence type="ECO:0000313" key="6">
    <source>
        <dbReference type="Proteomes" id="UP000186895"/>
    </source>
</evidence>
<dbReference type="Gene3D" id="3.90.1280.20">
    <property type="match status" value="1"/>
</dbReference>
<dbReference type="Pfam" id="PF00571">
    <property type="entry name" value="CBS"/>
    <property type="match status" value="2"/>
</dbReference>
<feature type="domain" description="CBS" evidence="4">
    <location>
        <begin position="159"/>
        <end position="217"/>
    </location>
</feature>
<dbReference type="RefSeq" id="WP_010322303.1">
    <property type="nucleotide sequence ID" value="NZ_FTMN01000016.1"/>
</dbReference>
<dbReference type="InterPro" id="IPR051257">
    <property type="entry name" value="Diverse_CBS-Domain"/>
</dbReference>
<dbReference type="InterPro" id="IPR046342">
    <property type="entry name" value="CBS_dom_sf"/>
</dbReference>
<dbReference type="InterPro" id="IPR000644">
    <property type="entry name" value="CBS_dom"/>
</dbReference>
<keyword evidence="1 2" id="KW-0129">CBS domain</keyword>
<dbReference type="SMART" id="SM00116">
    <property type="entry name" value="CBS"/>
    <property type="match status" value="2"/>
</dbReference>
<keyword evidence="6" id="KW-1185">Reference proteome</keyword>
<gene>
    <name evidence="5" type="ORF">SAMN05421647_11618</name>
</gene>
<name>A0A1N6XT64_9GAMM</name>
<dbReference type="PANTHER" id="PTHR43080:SF2">
    <property type="entry name" value="CBS DOMAIN-CONTAINING PROTEIN"/>
    <property type="match status" value="1"/>
</dbReference>
<reference evidence="5 6" key="1">
    <citation type="submission" date="2017-01" db="EMBL/GenBank/DDBJ databases">
        <authorList>
            <person name="Mah S.A."/>
            <person name="Swanson W.J."/>
            <person name="Moy G.W."/>
            <person name="Vacquier V.D."/>
        </authorList>
    </citation>
    <scope>NUCLEOTIDE SEQUENCE [LARGE SCALE GENOMIC DNA]</scope>
    <source>
        <strain evidence="5 6">DSM 7027</strain>
    </source>
</reference>
<evidence type="ECO:0000256" key="2">
    <source>
        <dbReference type="PROSITE-ProRule" id="PRU00703"/>
    </source>
</evidence>
<dbReference type="PROSITE" id="PS51371">
    <property type="entry name" value="CBS"/>
    <property type="match status" value="2"/>
</dbReference>
<dbReference type="EMBL" id="FTMN01000016">
    <property type="protein sequence ID" value="SIR05507.1"/>
    <property type="molecule type" value="Genomic_DNA"/>
</dbReference>
<dbReference type="Gene3D" id="3.10.580.10">
    <property type="entry name" value="CBS-domain"/>
    <property type="match status" value="1"/>
</dbReference>